<keyword evidence="3" id="KW-0808">Transferase</keyword>
<dbReference type="InterPro" id="IPR035985">
    <property type="entry name" value="Ubiquitin-activating_enz"/>
</dbReference>
<dbReference type="Pfam" id="PF00899">
    <property type="entry name" value="ThiF"/>
    <property type="match status" value="1"/>
</dbReference>
<dbReference type="Gene3D" id="3.40.50.720">
    <property type="entry name" value="NAD(P)-binding Rossmann-like Domain"/>
    <property type="match status" value="1"/>
</dbReference>
<reference evidence="3 4" key="1">
    <citation type="submission" date="2019-11" db="EMBL/GenBank/DDBJ databases">
        <authorList>
            <person name="Zheng R.K."/>
            <person name="Sun C.M."/>
        </authorList>
    </citation>
    <scope>NUCLEOTIDE SEQUENCE [LARGE SCALE GENOMIC DNA]</scope>
    <source>
        <strain evidence="3 4">WC007</strain>
    </source>
</reference>
<dbReference type="EMBL" id="CP046401">
    <property type="protein sequence ID" value="QGY45961.1"/>
    <property type="molecule type" value="Genomic_DNA"/>
</dbReference>
<dbReference type="InterPro" id="IPR000594">
    <property type="entry name" value="ThiF_NAD_FAD-bd"/>
</dbReference>
<dbReference type="SUPFAM" id="SSF69572">
    <property type="entry name" value="Activating enzymes of the ubiquitin-like proteins"/>
    <property type="match status" value="1"/>
</dbReference>
<feature type="domain" description="THIF-type NAD/FAD binding fold" evidence="2">
    <location>
        <begin position="24"/>
        <end position="247"/>
    </location>
</feature>
<dbReference type="Proteomes" id="UP000428260">
    <property type="component" value="Chromosome"/>
</dbReference>
<dbReference type="AlphaFoldDB" id="A0A6I6JTW6"/>
<evidence type="ECO:0000313" key="4">
    <source>
        <dbReference type="Proteomes" id="UP000428260"/>
    </source>
</evidence>
<keyword evidence="4" id="KW-1185">Reference proteome</keyword>
<evidence type="ECO:0000259" key="2">
    <source>
        <dbReference type="Pfam" id="PF00899"/>
    </source>
</evidence>
<comment type="similarity">
    <text evidence="1">Belongs to the HesA/MoeB/ThiF family.</text>
</comment>
<dbReference type="GO" id="GO:0016779">
    <property type="term" value="F:nucleotidyltransferase activity"/>
    <property type="evidence" value="ECO:0007669"/>
    <property type="project" value="UniProtKB-KW"/>
</dbReference>
<evidence type="ECO:0000256" key="1">
    <source>
        <dbReference type="ARBA" id="ARBA00009919"/>
    </source>
</evidence>
<evidence type="ECO:0000313" key="3">
    <source>
        <dbReference type="EMBL" id="QGY45961.1"/>
    </source>
</evidence>
<gene>
    <name evidence="3" type="ORF">GM418_20495</name>
</gene>
<dbReference type="PANTHER" id="PTHR10953:SF102">
    <property type="entry name" value="ADENYLYLTRANSFERASE AND SULFURTRANSFERASE MOCS3"/>
    <property type="match status" value="1"/>
</dbReference>
<dbReference type="GO" id="GO:0005829">
    <property type="term" value="C:cytosol"/>
    <property type="evidence" value="ECO:0007669"/>
    <property type="project" value="TreeGrafter"/>
</dbReference>
<proteinExistence type="inferred from homology"/>
<name>A0A6I6JTW6_9BACT</name>
<dbReference type="FunFam" id="3.40.50.720:FF:000080">
    <property type="entry name" value="Thiazole biosynthesis adenylyltransferase ThiF"/>
    <property type="match status" value="1"/>
</dbReference>
<dbReference type="PANTHER" id="PTHR10953">
    <property type="entry name" value="UBIQUITIN-ACTIVATING ENZYME E1"/>
    <property type="match status" value="1"/>
</dbReference>
<protein>
    <submittedName>
        <fullName evidence="3">Adenylyltransferase</fullName>
    </submittedName>
</protein>
<dbReference type="GO" id="GO:0004792">
    <property type="term" value="F:thiosulfate-cyanide sulfurtransferase activity"/>
    <property type="evidence" value="ECO:0007669"/>
    <property type="project" value="TreeGrafter"/>
</dbReference>
<dbReference type="InterPro" id="IPR045886">
    <property type="entry name" value="ThiF/MoeB/HesA"/>
</dbReference>
<keyword evidence="3" id="KW-0548">Nucleotidyltransferase</keyword>
<organism evidence="3 4">
    <name type="scientific">Maribellus comscasis</name>
    <dbReference type="NCBI Taxonomy" id="2681766"/>
    <lineage>
        <taxon>Bacteria</taxon>
        <taxon>Pseudomonadati</taxon>
        <taxon>Bacteroidota</taxon>
        <taxon>Bacteroidia</taxon>
        <taxon>Marinilabiliales</taxon>
        <taxon>Prolixibacteraceae</taxon>
        <taxon>Maribellus</taxon>
    </lineage>
</organism>
<dbReference type="GO" id="GO:0008641">
    <property type="term" value="F:ubiquitin-like modifier activating enzyme activity"/>
    <property type="evidence" value="ECO:0007669"/>
    <property type="project" value="InterPro"/>
</dbReference>
<accession>A0A6I6JTW6</accession>
<sequence length="249" mass="27405">MLMRLVTNITTMKKLNNNDLTRFTRHYSLSEIGKKGQEKLKNAHVLVIGAGGLGSPLLIYLAAAGVGNIGIVDDDVVDTSNLQRQVLYTTAEVGQKKAKLASQKLAALYPEIDIQTFDLRLDKENAEKLFKDYDVVADCTDNYKTRALIGQVSAKLNKPLAFASVLNYEGQITVFNYNGGPVYSDLFPNVPKDGTYKPDEIGLLGILPGIAGTLQANEIIKIITGYGEIITGKLLVFNIQENRFNLFKF</sequence>
<dbReference type="CDD" id="cd00757">
    <property type="entry name" value="ThiF_MoeB_HesA_family"/>
    <property type="match status" value="1"/>
</dbReference>
<dbReference type="GO" id="GO:0008146">
    <property type="term" value="F:sulfotransferase activity"/>
    <property type="evidence" value="ECO:0007669"/>
    <property type="project" value="TreeGrafter"/>
</dbReference>
<dbReference type="KEGG" id="mcos:GM418_20495"/>